<reference evidence="2 3" key="1">
    <citation type="journal article" date="2014" name="Agronomy (Basel)">
        <title>A Draft Genome Sequence for Ensete ventricosum, the Drought-Tolerant Tree Against Hunger.</title>
        <authorList>
            <person name="Harrison J."/>
            <person name="Moore K.A."/>
            <person name="Paszkiewicz K."/>
            <person name="Jones T."/>
            <person name="Grant M."/>
            <person name="Ambacheew D."/>
            <person name="Muzemil S."/>
            <person name="Studholme D.J."/>
        </authorList>
    </citation>
    <scope>NUCLEOTIDE SEQUENCE [LARGE SCALE GENOMIC DNA]</scope>
</reference>
<feature type="compositionally biased region" description="Basic and acidic residues" evidence="1">
    <location>
        <begin position="44"/>
        <end position="57"/>
    </location>
</feature>
<feature type="region of interest" description="Disordered" evidence="1">
    <location>
        <begin position="147"/>
        <end position="166"/>
    </location>
</feature>
<dbReference type="Proteomes" id="UP000287651">
    <property type="component" value="Unassembled WGS sequence"/>
</dbReference>
<dbReference type="EMBL" id="AMZH03010154">
    <property type="protein sequence ID" value="RRT55296.1"/>
    <property type="molecule type" value="Genomic_DNA"/>
</dbReference>
<comment type="caution">
    <text evidence="2">The sequence shown here is derived from an EMBL/GenBank/DDBJ whole genome shotgun (WGS) entry which is preliminary data.</text>
</comment>
<evidence type="ECO:0000313" key="3">
    <source>
        <dbReference type="Proteomes" id="UP000287651"/>
    </source>
</evidence>
<evidence type="ECO:0000313" key="2">
    <source>
        <dbReference type="EMBL" id="RRT55296.1"/>
    </source>
</evidence>
<sequence length="207" mass="22285">MVTAEAFLSLTSQVQALAGMVQTIIPYLPQLVHSMAHQSAPPKEVLKSREEIGESSKDGSPFTPEIQSKPLPATFRLPALEPYNGSGDPMEHIATFRAQVALYDTLEALIVRVELFGKCTPEADHGLTHRDGSRERRAPPLVRRKIHIASPGNPRPPSIPSHPSVPDGVEAVKVLLVTDLATTDDSARDVTGAPVYGGRDADSWQAG</sequence>
<name>A0A426YU89_ENSVE</name>
<proteinExistence type="predicted"/>
<gene>
    <name evidence="2" type="ORF">B296_00043664</name>
</gene>
<accession>A0A426YU89</accession>
<organism evidence="2 3">
    <name type="scientific">Ensete ventricosum</name>
    <name type="common">Abyssinian banana</name>
    <name type="synonym">Musa ensete</name>
    <dbReference type="NCBI Taxonomy" id="4639"/>
    <lineage>
        <taxon>Eukaryota</taxon>
        <taxon>Viridiplantae</taxon>
        <taxon>Streptophyta</taxon>
        <taxon>Embryophyta</taxon>
        <taxon>Tracheophyta</taxon>
        <taxon>Spermatophyta</taxon>
        <taxon>Magnoliopsida</taxon>
        <taxon>Liliopsida</taxon>
        <taxon>Zingiberales</taxon>
        <taxon>Musaceae</taxon>
        <taxon>Ensete</taxon>
    </lineage>
</organism>
<evidence type="ECO:0000256" key="1">
    <source>
        <dbReference type="SAM" id="MobiDB-lite"/>
    </source>
</evidence>
<protein>
    <submittedName>
        <fullName evidence="2">Uncharacterized protein</fullName>
    </submittedName>
</protein>
<feature type="region of interest" description="Disordered" evidence="1">
    <location>
        <begin position="187"/>
        <end position="207"/>
    </location>
</feature>
<dbReference type="AlphaFoldDB" id="A0A426YU89"/>
<feature type="region of interest" description="Disordered" evidence="1">
    <location>
        <begin position="39"/>
        <end position="71"/>
    </location>
</feature>